<name>A0A0L0S0L3_ALLM3</name>
<reference evidence="2" key="2">
    <citation type="submission" date="2009-11" db="EMBL/GenBank/DDBJ databases">
        <title>The Genome Sequence of Allomyces macrogynus strain ATCC 38327.</title>
        <authorList>
            <consortium name="The Broad Institute Genome Sequencing Platform"/>
            <person name="Russ C."/>
            <person name="Cuomo C."/>
            <person name="Shea T."/>
            <person name="Young S.K."/>
            <person name="Zeng Q."/>
            <person name="Koehrsen M."/>
            <person name="Haas B."/>
            <person name="Borodovsky M."/>
            <person name="Guigo R."/>
            <person name="Alvarado L."/>
            <person name="Berlin A."/>
            <person name="Borenstein D."/>
            <person name="Chen Z."/>
            <person name="Engels R."/>
            <person name="Freedman E."/>
            <person name="Gellesch M."/>
            <person name="Goldberg J."/>
            <person name="Griggs A."/>
            <person name="Gujja S."/>
            <person name="Heiman D."/>
            <person name="Hepburn T."/>
            <person name="Howarth C."/>
            <person name="Jen D."/>
            <person name="Larson L."/>
            <person name="Lewis B."/>
            <person name="Mehta T."/>
            <person name="Park D."/>
            <person name="Pearson M."/>
            <person name="Roberts A."/>
            <person name="Saif S."/>
            <person name="Shenoy N."/>
            <person name="Sisk P."/>
            <person name="Stolte C."/>
            <person name="Sykes S."/>
            <person name="Walk T."/>
            <person name="White J."/>
            <person name="Yandava C."/>
            <person name="Burger G."/>
            <person name="Gray M.W."/>
            <person name="Holland P.W.H."/>
            <person name="King N."/>
            <person name="Lang F.B.F."/>
            <person name="Roger A.J."/>
            <person name="Ruiz-Trillo I."/>
            <person name="Lander E."/>
            <person name="Nusbaum C."/>
        </authorList>
    </citation>
    <scope>NUCLEOTIDE SEQUENCE [LARGE SCALE GENOMIC DNA]</scope>
    <source>
        <strain evidence="2">ATCC 38327</strain>
    </source>
</reference>
<dbReference type="Proteomes" id="UP000054350">
    <property type="component" value="Unassembled WGS sequence"/>
</dbReference>
<gene>
    <name evidence="1" type="ORF">AMAG_01802</name>
</gene>
<dbReference type="OrthoDB" id="361242at2759"/>
<sequence>MAAQLHRPATQEVDEAMEIDGVQQLKDKAETRRATRLQYRRLQEDLNENRAEYVNVVSRLMPKIEDLNHIYANVDITRESALDSRTLLHATQIVHRKSKR</sequence>
<accession>A0A0L0S0L3</accession>
<dbReference type="EMBL" id="GG745329">
    <property type="protein sequence ID" value="KNE55950.1"/>
    <property type="molecule type" value="Genomic_DNA"/>
</dbReference>
<dbReference type="AlphaFoldDB" id="A0A0L0S0L3"/>
<organism evidence="1 2">
    <name type="scientific">Allomyces macrogynus (strain ATCC 38327)</name>
    <name type="common">Allomyces javanicus var. macrogynus</name>
    <dbReference type="NCBI Taxonomy" id="578462"/>
    <lineage>
        <taxon>Eukaryota</taxon>
        <taxon>Fungi</taxon>
        <taxon>Fungi incertae sedis</taxon>
        <taxon>Blastocladiomycota</taxon>
        <taxon>Blastocladiomycetes</taxon>
        <taxon>Blastocladiales</taxon>
        <taxon>Blastocladiaceae</taxon>
        <taxon>Allomyces</taxon>
    </lineage>
</organism>
<evidence type="ECO:0000313" key="1">
    <source>
        <dbReference type="EMBL" id="KNE55950.1"/>
    </source>
</evidence>
<protein>
    <submittedName>
        <fullName evidence="1">Uncharacterized protein</fullName>
    </submittedName>
</protein>
<proteinExistence type="predicted"/>
<evidence type="ECO:0000313" key="2">
    <source>
        <dbReference type="Proteomes" id="UP000054350"/>
    </source>
</evidence>
<reference evidence="1 2" key="1">
    <citation type="submission" date="2009-11" db="EMBL/GenBank/DDBJ databases">
        <title>Annotation of Allomyces macrogynus ATCC 38327.</title>
        <authorList>
            <consortium name="The Broad Institute Genome Sequencing Platform"/>
            <person name="Russ C."/>
            <person name="Cuomo C."/>
            <person name="Burger G."/>
            <person name="Gray M.W."/>
            <person name="Holland P.W.H."/>
            <person name="King N."/>
            <person name="Lang F.B.F."/>
            <person name="Roger A.J."/>
            <person name="Ruiz-Trillo I."/>
            <person name="Young S.K."/>
            <person name="Zeng Q."/>
            <person name="Gargeya S."/>
            <person name="Fitzgerald M."/>
            <person name="Haas B."/>
            <person name="Abouelleil A."/>
            <person name="Alvarado L."/>
            <person name="Arachchi H.M."/>
            <person name="Berlin A."/>
            <person name="Chapman S.B."/>
            <person name="Gearin G."/>
            <person name="Goldberg J."/>
            <person name="Griggs A."/>
            <person name="Gujja S."/>
            <person name="Hansen M."/>
            <person name="Heiman D."/>
            <person name="Howarth C."/>
            <person name="Larimer J."/>
            <person name="Lui A."/>
            <person name="MacDonald P.J.P."/>
            <person name="McCowen C."/>
            <person name="Montmayeur A."/>
            <person name="Murphy C."/>
            <person name="Neiman D."/>
            <person name="Pearson M."/>
            <person name="Priest M."/>
            <person name="Roberts A."/>
            <person name="Saif S."/>
            <person name="Shea T."/>
            <person name="Sisk P."/>
            <person name="Stolte C."/>
            <person name="Sykes S."/>
            <person name="Wortman J."/>
            <person name="Nusbaum C."/>
            <person name="Birren B."/>
        </authorList>
    </citation>
    <scope>NUCLEOTIDE SEQUENCE [LARGE SCALE GENOMIC DNA]</scope>
    <source>
        <strain evidence="1 2">ATCC 38327</strain>
    </source>
</reference>
<keyword evidence="2" id="KW-1185">Reference proteome</keyword>
<dbReference type="VEuPathDB" id="FungiDB:AMAG_01802"/>